<evidence type="ECO:0000313" key="1">
    <source>
        <dbReference type="EMBL" id="MBV6530705.1"/>
    </source>
</evidence>
<dbReference type="Proteomes" id="UP001196379">
    <property type="component" value="Unassembled WGS sequence"/>
</dbReference>
<dbReference type="GeneID" id="65548716"/>
<sequence>MTTEFIDNQRQEVRRIEASIIELREYCSIEDAFTEVGKSIQTNSIMNLFKKSGLKFQRVKSNLLPFWLVEATHTLDYEYQTLLNIPINEENTKQLTINGNIYEVKNPSHQRSIEVPAVGIAHYKKCISRIFDANGLLISNDSVYRSYIEYHENDQDSSDEITSQSLNDLDLTDKIPPAKQNIERKITSEFYKLTESTTDNTQYFKDLVQFTKFNLYYHPIFIFEYINTETNEVKEIEVDGVTGKVVKDNVLTSIKNILHNNREGITEVAAEIAGNAIPGTGYLVREIGKRIK</sequence>
<dbReference type="AlphaFoldDB" id="A0A949SZY2"/>
<dbReference type="EMBL" id="JABUMC010000001">
    <property type="protein sequence ID" value="MBV6545781.1"/>
    <property type="molecule type" value="Genomic_DNA"/>
</dbReference>
<proteinExistence type="predicted"/>
<evidence type="ECO:0000313" key="4">
    <source>
        <dbReference type="Proteomes" id="UP001196379"/>
    </source>
</evidence>
<dbReference type="OrthoDB" id="6057289at2"/>
<protein>
    <submittedName>
        <fullName evidence="2">Uncharacterized protein</fullName>
    </submittedName>
</protein>
<comment type="caution">
    <text evidence="2">The sequence shown here is derived from an EMBL/GenBank/DDBJ whole genome shotgun (WGS) entry which is preliminary data.</text>
</comment>
<dbReference type="Proteomes" id="UP000732858">
    <property type="component" value="Unassembled WGS sequence"/>
</dbReference>
<name>A0A949SZY2_9PAST</name>
<dbReference type="EMBL" id="JABULY010000001">
    <property type="protein sequence ID" value="MBV6530705.1"/>
    <property type="molecule type" value="Genomic_DNA"/>
</dbReference>
<gene>
    <name evidence="1" type="ORF">HT657_00850</name>
    <name evidence="2" type="ORF">HT672_00450</name>
</gene>
<keyword evidence="4" id="KW-1185">Reference proteome</keyword>
<organism evidence="2 3">
    <name type="scientific">Ursidibacter maritimus</name>
    <dbReference type="NCBI Taxonomy" id="1331689"/>
    <lineage>
        <taxon>Bacteria</taxon>
        <taxon>Pseudomonadati</taxon>
        <taxon>Pseudomonadota</taxon>
        <taxon>Gammaproteobacteria</taxon>
        <taxon>Pasteurellales</taxon>
        <taxon>Pasteurellaceae</taxon>
        <taxon>Ursidibacter</taxon>
    </lineage>
</organism>
<evidence type="ECO:0000313" key="3">
    <source>
        <dbReference type="Proteomes" id="UP000732858"/>
    </source>
</evidence>
<accession>A0A949SZY2</accession>
<evidence type="ECO:0000313" key="2">
    <source>
        <dbReference type="EMBL" id="MBV6545781.1"/>
    </source>
</evidence>
<reference evidence="2 4" key="1">
    <citation type="journal article" date="2021" name="Mol. Ecol.">
        <title>Polar bear-adapted Ursidibacter maritimus are remarkably conserved after generations in captivity.</title>
        <authorList>
            <person name="Espinosa-Gongora C."/>
            <person name="Hansen M.J."/>
            <person name="Bertelsen M.F."/>
            <person name="Bojesen A.M."/>
        </authorList>
    </citation>
    <scope>NUCLEOTIDE SEQUENCE</scope>
    <source>
        <strain evidence="2">Pb43105x</strain>
        <strain evidence="1 4">Pb43106</strain>
    </source>
</reference>
<dbReference type="RefSeq" id="WP_157402874.1">
    <property type="nucleotide sequence ID" value="NZ_JABULY010000001.1"/>
</dbReference>